<dbReference type="Pfam" id="PF22302">
    <property type="entry name" value="DUF6968"/>
    <property type="match status" value="1"/>
</dbReference>
<dbReference type="InterPro" id="IPR054241">
    <property type="entry name" value="DUF6968"/>
</dbReference>
<organism evidence="2 3">
    <name type="scientific">Thauera sinica</name>
    <dbReference type="NCBI Taxonomy" id="2665146"/>
    <lineage>
        <taxon>Bacteria</taxon>
        <taxon>Pseudomonadati</taxon>
        <taxon>Pseudomonadota</taxon>
        <taxon>Betaproteobacteria</taxon>
        <taxon>Rhodocyclales</taxon>
        <taxon>Zoogloeaceae</taxon>
        <taxon>Thauera</taxon>
    </lineage>
</organism>
<gene>
    <name evidence="2" type="ORF">ACFPTN_17230</name>
</gene>
<dbReference type="EMBL" id="JBHSOG010000072">
    <property type="protein sequence ID" value="MFC5771124.1"/>
    <property type="molecule type" value="Genomic_DNA"/>
</dbReference>
<keyword evidence="3" id="KW-1185">Reference proteome</keyword>
<dbReference type="RefSeq" id="WP_385961635.1">
    <property type="nucleotide sequence ID" value="NZ_JBHSOG010000072.1"/>
</dbReference>
<comment type="caution">
    <text evidence="2">The sequence shown here is derived from an EMBL/GenBank/DDBJ whole genome shotgun (WGS) entry which is preliminary data.</text>
</comment>
<accession>A0ABW1AVH0</accession>
<feature type="domain" description="DUF6968" evidence="1">
    <location>
        <begin position="6"/>
        <end position="87"/>
    </location>
</feature>
<evidence type="ECO:0000259" key="1">
    <source>
        <dbReference type="Pfam" id="PF22302"/>
    </source>
</evidence>
<evidence type="ECO:0000313" key="2">
    <source>
        <dbReference type="EMBL" id="MFC5771124.1"/>
    </source>
</evidence>
<reference evidence="3" key="1">
    <citation type="journal article" date="2019" name="Int. J. Syst. Evol. Microbiol.">
        <title>The Global Catalogue of Microorganisms (GCM) 10K type strain sequencing project: providing services to taxonomists for standard genome sequencing and annotation.</title>
        <authorList>
            <consortium name="The Broad Institute Genomics Platform"/>
            <consortium name="The Broad Institute Genome Sequencing Center for Infectious Disease"/>
            <person name="Wu L."/>
            <person name="Ma J."/>
        </authorList>
    </citation>
    <scope>NUCLEOTIDE SEQUENCE [LARGE SCALE GENOMIC DNA]</scope>
    <source>
        <strain evidence="3">SHR3</strain>
    </source>
</reference>
<proteinExistence type="predicted"/>
<sequence>MNVIAERSLVLVENGTGQRRPVTVRLGQPYWIEEGIEAACPVLIEGMLSGASDIYGMDLLDAVECAVRFVNSYLKDSSEGSLCWPSGESYESEGE</sequence>
<protein>
    <submittedName>
        <fullName evidence="2">DUF6968 family protein</fullName>
    </submittedName>
</protein>
<dbReference type="Proteomes" id="UP001595974">
    <property type="component" value="Unassembled WGS sequence"/>
</dbReference>
<evidence type="ECO:0000313" key="3">
    <source>
        <dbReference type="Proteomes" id="UP001595974"/>
    </source>
</evidence>
<name>A0ABW1AVH0_9RHOO</name>